<keyword evidence="7 11" id="KW-1133">Transmembrane helix</keyword>
<evidence type="ECO:0000256" key="6">
    <source>
        <dbReference type="ARBA" id="ARBA00022781"/>
    </source>
</evidence>
<dbReference type="HAMAP" id="MF_01393">
    <property type="entry name" value="ATP_synth_a_bact"/>
    <property type="match status" value="1"/>
</dbReference>
<dbReference type="GO" id="GO:0005886">
    <property type="term" value="C:plasma membrane"/>
    <property type="evidence" value="ECO:0007669"/>
    <property type="project" value="UniProtKB-SubCell"/>
</dbReference>
<organism evidence="13 14">
    <name type="scientific">Candidatus Ryanbacteria bacterium RIFCSPLOWO2_01_FULL_48_26</name>
    <dbReference type="NCBI Taxonomy" id="1802126"/>
    <lineage>
        <taxon>Bacteria</taxon>
        <taxon>Candidatus Ryaniibacteriota</taxon>
    </lineage>
</organism>
<evidence type="ECO:0000256" key="7">
    <source>
        <dbReference type="ARBA" id="ARBA00022989"/>
    </source>
</evidence>
<evidence type="ECO:0000256" key="5">
    <source>
        <dbReference type="ARBA" id="ARBA00022692"/>
    </source>
</evidence>
<proteinExistence type="inferred from homology"/>
<keyword evidence="9 11" id="KW-0472">Membrane</keyword>
<feature type="transmembrane region" description="Helical" evidence="11">
    <location>
        <begin position="12"/>
        <end position="40"/>
    </location>
</feature>
<keyword evidence="4 11" id="KW-0138">CF(0)</keyword>
<name>A0A1G2GW58_9BACT</name>
<dbReference type="PANTHER" id="PTHR42823:SF3">
    <property type="entry name" value="ATP SYNTHASE SUBUNIT A, CHLOROPLASTIC"/>
    <property type="match status" value="1"/>
</dbReference>
<evidence type="ECO:0000256" key="9">
    <source>
        <dbReference type="ARBA" id="ARBA00023136"/>
    </source>
</evidence>
<keyword evidence="10 11" id="KW-0066">ATP synthesis</keyword>
<evidence type="ECO:0000313" key="14">
    <source>
        <dbReference type="Proteomes" id="UP000179106"/>
    </source>
</evidence>
<evidence type="ECO:0000256" key="2">
    <source>
        <dbReference type="ARBA" id="ARBA00006810"/>
    </source>
</evidence>
<evidence type="ECO:0000256" key="12">
    <source>
        <dbReference type="RuleBase" id="RU000483"/>
    </source>
</evidence>
<dbReference type="PRINTS" id="PR00123">
    <property type="entry name" value="ATPASEA"/>
</dbReference>
<comment type="caution">
    <text evidence="13">The sequence shown here is derived from an EMBL/GenBank/DDBJ whole genome shotgun (WGS) entry which is preliminary data.</text>
</comment>
<dbReference type="InterPro" id="IPR000568">
    <property type="entry name" value="ATP_synth_F0_asu"/>
</dbReference>
<comment type="similarity">
    <text evidence="2 11 12">Belongs to the ATPase A chain family.</text>
</comment>
<feature type="transmembrane region" description="Helical" evidence="11">
    <location>
        <begin position="79"/>
        <end position="106"/>
    </location>
</feature>
<evidence type="ECO:0000313" key="13">
    <source>
        <dbReference type="EMBL" id="OGZ54181.1"/>
    </source>
</evidence>
<feature type="transmembrane region" description="Helical" evidence="11">
    <location>
        <begin position="185"/>
        <end position="207"/>
    </location>
</feature>
<dbReference type="STRING" id="1802126.A3B25_00690"/>
<dbReference type="PANTHER" id="PTHR42823">
    <property type="entry name" value="ATP SYNTHASE SUBUNIT A, CHLOROPLASTIC"/>
    <property type="match status" value="1"/>
</dbReference>
<feature type="transmembrane region" description="Helical" evidence="11">
    <location>
        <begin position="126"/>
        <end position="149"/>
    </location>
</feature>
<evidence type="ECO:0000256" key="10">
    <source>
        <dbReference type="ARBA" id="ARBA00023310"/>
    </source>
</evidence>
<dbReference type="EMBL" id="MHNW01000010">
    <property type="protein sequence ID" value="OGZ54181.1"/>
    <property type="molecule type" value="Genomic_DNA"/>
</dbReference>
<evidence type="ECO:0000256" key="3">
    <source>
        <dbReference type="ARBA" id="ARBA00022448"/>
    </source>
</evidence>
<dbReference type="CDD" id="cd00310">
    <property type="entry name" value="ATP-synt_Fo_a_6"/>
    <property type="match status" value="1"/>
</dbReference>
<dbReference type="InterPro" id="IPR045082">
    <property type="entry name" value="ATP_syn_F0_a_bact/chloroplast"/>
</dbReference>
<dbReference type="Gene3D" id="1.20.120.220">
    <property type="entry name" value="ATP synthase, F0 complex, subunit A"/>
    <property type="match status" value="1"/>
</dbReference>
<keyword evidence="11" id="KW-1003">Cell membrane</keyword>
<dbReference type="Pfam" id="PF00119">
    <property type="entry name" value="ATP-synt_A"/>
    <property type="match status" value="1"/>
</dbReference>
<evidence type="ECO:0000256" key="4">
    <source>
        <dbReference type="ARBA" id="ARBA00022547"/>
    </source>
</evidence>
<comment type="subcellular location">
    <subcellularLocation>
        <location evidence="11 12">Cell membrane</location>
        <topology evidence="11 12">Multi-pass membrane protein</topology>
    </subcellularLocation>
    <subcellularLocation>
        <location evidence="1">Membrane</location>
        <topology evidence="1">Multi-pass membrane protein</topology>
    </subcellularLocation>
</comment>
<keyword evidence="3 11" id="KW-0813">Transport</keyword>
<keyword evidence="6 11" id="KW-0375">Hydrogen ion transport</keyword>
<gene>
    <name evidence="11" type="primary">atpB</name>
    <name evidence="13" type="ORF">A3B25_00690</name>
</gene>
<comment type="function">
    <text evidence="11 12">Key component of the proton channel; it plays a direct role in the translocation of protons across the membrane.</text>
</comment>
<dbReference type="Proteomes" id="UP000179106">
    <property type="component" value="Unassembled WGS sequence"/>
</dbReference>
<sequence>MIHISLHPEELFTIGGFTVTNSIVVSVAILLFFAGIGVIMRRRFALIPGMAQSIAESGIEALLDLMDQVLDDRKKSEKYFPLVATIFLFVLVSNWFGLLPGFGSITLQRGEGFEPLFRSPSTDLNFTLALAIISVLAINIIGIGTIGVAKHMRKFFDVRGPVEFFVGILELISEFVRIVSFSFRLFGNIFAGEVLLVVTQFLLPYILPVPFILMETFVGLIQAFIFAMLTLVFISVAVEDHDEHEHIPEKRSSY</sequence>
<dbReference type="PROSITE" id="PS00449">
    <property type="entry name" value="ATPASE_A"/>
    <property type="match status" value="1"/>
</dbReference>
<dbReference type="SUPFAM" id="SSF81336">
    <property type="entry name" value="F1F0 ATP synthase subunit A"/>
    <property type="match status" value="1"/>
</dbReference>
<dbReference type="AlphaFoldDB" id="A0A1G2GW58"/>
<dbReference type="InterPro" id="IPR023011">
    <property type="entry name" value="ATP_synth_F0_asu_AS"/>
</dbReference>
<evidence type="ECO:0000256" key="1">
    <source>
        <dbReference type="ARBA" id="ARBA00004141"/>
    </source>
</evidence>
<dbReference type="NCBIfam" id="TIGR01131">
    <property type="entry name" value="ATP_synt_6_or_A"/>
    <property type="match status" value="1"/>
</dbReference>
<keyword evidence="8 11" id="KW-0406">Ion transport</keyword>
<dbReference type="GO" id="GO:0042777">
    <property type="term" value="P:proton motive force-driven plasma membrane ATP synthesis"/>
    <property type="evidence" value="ECO:0007669"/>
    <property type="project" value="TreeGrafter"/>
</dbReference>
<protein>
    <recommendedName>
        <fullName evidence="11 12">ATP synthase subunit a</fullName>
    </recommendedName>
    <alternativeName>
        <fullName evidence="11">ATP synthase F0 sector subunit a</fullName>
    </alternativeName>
    <alternativeName>
        <fullName evidence="11">F-ATPase subunit 6</fullName>
    </alternativeName>
</protein>
<reference evidence="13 14" key="1">
    <citation type="journal article" date="2016" name="Nat. Commun.">
        <title>Thousands of microbial genomes shed light on interconnected biogeochemical processes in an aquifer system.</title>
        <authorList>
            <person name="Anantharaman K."/>
            <person name="Brown C.T."/>
            <person name="Hug L.A."/>
            <person name="Sharon I."/>
            <person name="Castelle C.J."/>
            <person name="Probst A.J."/>
            <person name="Thomas B.C."/>
            <person name="Singh A."/>
            <person name="Wilkins M.J."/>
            <person name="Karaoz U."/>
            <person name="Brodie E.L."/>
            <person name="Williams K.H."/>
            <person name="Hubbard S.S."/>
            <person name="Banfield J.F."/>
        </authorList>
    </citation>
    <scope>NUCLEOTIDE SEQUENCE [LARGE SCALE GENOMIC DNA]</scope>
</reference>
<feature type="transmembrane region" description="Helical" evidence="11">
    <location>
        <begin position="219"/>
        <end position="238"/>
    </location>
</feature>
<dbReference type="GO" id="GO:0046933">
    <property type="term" value="F:proton-transporting ATP synthase activity, rotational mechanism"/>
    <property type="evidence" value="ECO:0007669"/>
    <property type="project" value="UniProtKB-UniRule"/>
</dbReference>
<accession>A0A1G2GW58</accession>
<evidence type="ECO:0000256" key="11">
    <source>
        <dbReference type="HAMAP-Rule" id="MF_01393"/>
    </source>
</evidence>
<evidence type="ECO:0000256" key="8">
    <source>
        <dbReference type="ARBA" id="ARBA00023065"/>
    </source>
</evidence>
<keyword evidence="5 11" id="KW-0812">Transmembrane</keyword>
<dbReference type="InterPro" id="IPR035908">
    <property type="entry name" value="F0_ATP_A_sf"/>
</dbReference>
<dbReference type="GO" id="GO:0045259">
    <property type="term" value="C:proton-transporting ATP synthase complex"/>
    <property type="evidence" value="ECO:0007669"/>
    <property type="project" value="UniProtKB-KW"/>
</dbReference>